<feature type="transmembrane region" description="Helical" evidence="1">
    <location>
        <begin position="177"/>
        <end position="195"/>
    </location>
</feature>
<keyword evidence="3" id="KW-1185">Reference proteome</keyword>
<comment type="caution">
    <text evidence="2">The sequence shown here is derived from an EMBL/GenBank/DDBJ whole genome shotgun (WGS) entry which is preliminary data.</text>
</comment>
<evidence type="ECO:0000313" key="3">
    <source>
        <dbReference type="Proteomes" id="UP001499967"/>
    </source>
</evidence>
<evidence type="ECO:0000313" key="2">
    <source>
        <dbReference type="EMBL" id="GAA0947132.1"/>
    </source>
</evidence>
<name>A0ABP4B7D2_9PSEU</name>
<evidence type="ECO:0008006" key="4">
    <source>
        <dbReference type="Google" id="ProtNLM"/>
    </source>
</evidence>
<evidence type="ECO:0000256" key="1">
    <source>
        <dbReference type="SAM" id="Phobius"/>
    </source>
</evidence>
<keyword evidence="1" id="KW-0472">Membrane</keyword>
<dbReference type="Proteomes" id="UP001499967">
    <property type="component" value="Unassembled WGS sequence"/>
</dbReference>
<dbReference type="RefSeq" id="WP_343943587.1">
    <property type="nucleotide sequence ID" value="NZ_BAAAHP010000134.1"/>
</dbReference>
<proteinExistence type="predicted"/>
<dbReference type="EMBL" id="BAAAHP010000134">
    <property type="protein sequence ID" value="GAA0947132.1"/>
    <property type="molecule type" value="Genomic_DNA"/>
</dbReference>
<feature type="transmembrane region" description="Helical" evidence="1">
    <location>
        <begin position="6"/>
        <end position="27"/>
    </location>
</feature>
<keyword evidence="1" id="KW-0812">Transmembrane</keyword>
<feature type="transmembrane region" description="Helical" evidence="1">
    <location>
        <begin position="146"/>
        <end position="165"/>
    </location>
</feature>
<keyword evidence="1" id="KW-1133">Transmembrane helix</keyword>
<gene>
    <name evidence="2" type="ORF">GCM10009559_46030</name>
</gene>
<dbReference type="NCBIfam" id="TIGR04222">
    <property type="entry name" value="near_uncomplex"/>
    <property type="match status" value="1"/>
</dbReference>
<dbReference type="InterPro" id="IPR026467">
    <property type="entry name" value="Ser/Gly_Cys_C_dom"/>
</dbReference>
<sequence length="332" mass="32892">MQTVVAIGGVLAIVVTTLWLVVARIACRSAVPRATPGWTPQSVLEVAFLVGGPRRVVDTVISVMHEDERAQVVADQRLRVLRPVAANAVEREVIAACSPGWEGDLGQVRAAVMRSRAVQEIGNGLAARGLLHAPDSSRHWRLAAKAQRWACVLTCIGLVAVNVVADRSAGEFEPVGVISVFVAAVVAAMIGRLLAPRGRITAAGKDAVARLRRSNPWIREGAEASGPAVSALVAIGGPRLLAPGPLRDELVASASASRRRATDSSGTSYYVPGEVAWCGSAGGGGSGCGASTCGGSGGGSSCGGSGGGGSSCGGGGGGGGCGGGGGGGGGSG</sequence>
<protein>
    <recommendedName>
        <fullName evidence="4">TIGR04222 domain-containing protein</fullName>
    </recommendedName>
</protein>
<accession>A0ABP4B7D2</accession>
<organism evidence="2 3">
    <name type="scientific">Pseudonocardia zijingensis</name>
    <dbReference type="NCBI Taxonomy" id="153376"/>
    <lineage>
        <taxon>Bacteria</taxon>
        <taxon>Bacillati</taxon>
        <taxon>Actinomycetota</taxon>
        <taxon>Actinomycetes</taxon>
        <taxon>Pseudonocardiales</taxon>
        <taxon>Pseudonocardiaceae</taxon>
        <taxon>Pseudonocardia</taxon>
    </lineage>
</organism>
<reference evidence="3" key="1">
    <citation type="journal article" date="2019" name="Int. J. Syst. Evol. Microbiol.">
        <title>The Global Catalogue of Microorganisms (GCM) 10K type strain sequencing project: providing services to taxonomists for standard genome sequencing and annotation.</title>
        <authorList>
            <consortium name="The Broad Institute Genomics Platform"/>
            <consortium name="The Broad Institute Genome Sequencing Center for Infectious Disease"/>
            <person name="Wu L."/>
            <person name="Ma J."/>
        </authorList>
    </citation>
    <scope>NUCLEOTIDE SEQUENCE [LARGE SCALE GENOMIC DNA]</scope>
    <source>
        <strain evidence="3">JCM 11117</strain>
    </source>
</reference>